<dbReference type="PANTHER" id="PTHR32385">
    <property type="entry name" value="MANNOSYL PHOSPHORYLINOSITOL CERAMIDE SYNTHASE"/>
    <property type="match status" value="1"/>
</dbReference>
<dbReference type="InterPro" id="IPR007577">
    <property type="entry name" value="GlycoTrfase_DXD_sugar-bd_CS"/>
</dbReference>
<evidence type="ECO:0000256" key="1">
    <source>
        <dbReference type="ARBA" id="ARBA00022679"/>
    </source>
</evidence>
<sequence length="323" mass="35290">MSIGQDEKAALQIARSLIAEKRFAEARDALEEMRSALTPQSVTTLGPLTQLGMPRKLHSAFLKLAKAEGDAVARIGLQYHLVPEAERMTRHFRIDEAARRNMAAMNGRPVPRTIHQIWIGLMPVPVATVAWQKHAEATGYGYRLWREDDIRAIGVYDNAVFRAFLDDGDFPGAVDVARYLILAREGGIYLDCDWYPARMDIGFDAFLPLVGLSALAEQTPRSLGSDSLLLTNSFIAAPPKHPLFDILVDALPGVMAELPGAPAWWATGPVIFTLLARLCAVTVPDSGFVAANLQQQAPMADVLDAVKKAEGGASSFLIGWKSW</sequence>
<dbReference type="Proteomes" id="UP000435138">
    <property type="component" value="Unassembled WGS sequence"/>
</dbReference>
<dbReference type="RefSeq" id="WP_153353424.1">
    <property type="nucleotide sequence ID" value="NZ_JAYKOO010000003.1"/>
</dbReference>
<reference evidence="2 3" key="1">
    <citation type="submission" date="2019-11" db="EMBL/GenBank/DDBJ databases">
        <title>Genome analysis of Rhizobacterium cereale a novel genus and species isolated from maize roots in North Spain.</title>
        <authorList>
            <person name="Menendez E."/>
            <person name="Flores-Felix J.D."/>
            <person name="Ramirez-Bahena M.-H."/>
            <person name="Igual J.M."/>
            <person name="Garcia-Fraile P."/>
            <person name="Peix A."/>
            <person name="Velazquez E."/>
        </authorList>
    </citation>
    <scope>NUCLEOTIDE SEQUENCE [LARGE SCALE GENOMIC DNA]</scope>
    <source>
        <strain evidence="2 3">RZME27</strain>
    </source>
</reference>
<keyword evidence="1 2" id="KW-0808">Transferase</keyword>
<protein>
    <submittedName>
        <fullName evidence="2">Mannosyltransferase</fullName>
    </submittedName>
</protein>
<keyword evidence="2" id="KW-0328">Glycosyltransferase</keyword>
<organism evidence="2 3">
    <name type="scientific">Endobacterium cereale</name>
    <dbReference type="NCBI Taxonomy" id="2663029"/>
    <lineage>
        <taxon>Bacteria</taxon>
        <taxon>Pseudomonadati</taxon>
        <taxon>Pseudomonadota</taxon>
        <taxon>Alphaproteobacteria</taxon>
        <taxon>Hyphomicrobiales</taxon>
        <taxon>Rhizobiaceae</taxon>
        <taxon>Endobacterium</taxon>
    </lineage>
</organism>
<evidence type="ECO:0000313" key="2">
    <source>
        <dbReference type="EMBL" id="MQY45909.1"/>
    </source>
</evidence>
<keyword evidence="3" id="KW-1185">Reference proteome</keyword>
<dbReference type="PANTHER" id="PTHR32385:SF15">
    <property type="entry name" value="INOSITOL PHOSPHOCERAMIDE MANNOSYLTRANSFERASE 1"/>
    <property type="match status" value="1"/>
</dbReference>
<dbReference type="EMBL" id="WIXI01000038">
    <property type="protein sequence ID" value="MQY45909.1"/>
    <property type="molecule type" value="Genomic_DNA"/>
</dbReference>
<dbReference type="AlphaFoldDB" id="A0A6A8A4W3"/>
<dbReference type="Pfam" id="PF04488">
    <property type="entry name" value="Gly_transf_sug"/>
    <property type="match status" value="1"/>
</dbReference>
<dbReference type="GO" id="GO:0051999">
    <property type="term" value="P:mannosyl-inositol phosphorylceramide biosynthetic process"/>
    <property type="evidence" value="ECO:0007669"/>
    <property type="project" value="TreeGrafter"/>
</dbReference>
<dbReference type="InterPro" id="IPR029044">
    <property type="entry name" value="Nucleotide-diphossugar_trans"/>
</dbReference>
<dbReference type="GO" id="GO:0000030">
    <property type="term" value="F:mannosyltransferase activity"/>
    <property type="evidence" value="ECO:0007669"/>
    <property type="project" value="TreeGrafter"/>
</dbReference>
<evidence type="ECO:0000313" key="3">
    <source>
        <dbReference type="Proteomes" id="UP000435138"/>
    </source>
</evidence>
<dbReference type="SUPFAM" id="SSF53448">
    <property type="entry name" value="Nucleotide-diphospho-sugar transferases"/>
    <property type="match status" value="1"/>
</dbReference>
<gene>
    <name evidence="2" type="ORF">GAO09_07540</name>
</gene>
<comment type="caution">
    <text evidence="2">The sequence shown here is derived from an EMBL/GenBank/DDBJ whole genome shotgun (WGS) entry which is preliminary data.</text>
</comment>
<proteinExistence type="predicted"/>
<dbReference type="Gene3D" id="3.90.550.20">
    <property type="match status" value="1"/>
</dbReference>
<dbReference type="InterPro" id="IPR051706">
    <property type="entry name" value="Glycosyltransferase_domain"/>
</dbReference>
<name>A0A6A8A4W3_9HYPH</name>
<dbReference type="GO" id="GO:0016020">
    <property type="term" value="C:membrane"/>
    <property type="evidence" value="ECO:0007669"/>
    <property type="project" value="GOC"/>
</dbReference>
<accession>A0A6A8A4W3</accession>